<proteinExistence type="predicted"/>
<dbReference type="InterPro" id="IPR032675">
    <property type="entry name" value="LRR_dom_sf"/>
</dbReference>
<dbReference type="PANTHER" id="PTHR13318:SF77">
    <property type="entry name" value="F-BOX DOMAIN-CONTAINING PROTEIN"/>
    <property type="match status" value="1"/>
</dbReference>
<dbReference type="SMART" id="SM00256">
    <property type="entry name" value="FBOX"/>
    <property type="match status" value="1"/>
</dbReference>
<comment type="caution">
    <text evidence="2">The sequence shown here is derived from an EMBL/GenBank/DDBJ whole genome shotgun (WGS) entry which is preliminary data.</text>
</comment>
<dbReference type="AlphaFoldDB" id="A0ABD1I986"/>
<dbReference type="Proteomes" id="UP001567538">
    <property type="component" value="Unassembled WGS sequence"/>
</dbReference>
<evidence type="ECO:0000313" key="3">
    <source>
        <dbReference type="Proteomes" id="UP001567538"/>
    </source>
</evidence>
<dbReference type="SMART" id="SM00367">
    <property type="entry name" value="LRR_CC"/>
    <property type="match status" value="6"/>
</dbReference>
<name>A0ABD1I986_SALDI</name>
<protein>
    <submittedName>
        <fullName evidence="2">F-box/LRR-repeat protein 3-like isoform X1</fullName>
    </submittedName>
</protein>
<dbReference type="InterPro" id="IPR006553">
    <property type="entry name" value="Leu-rich_rpt_Cys-con_subtyp"/>
</dbReference>
<organism evidence="2 3">
    <name type="scientific">Salvia divinorum</name>
    <name type="common">Maria pastora</name>
    <name type="synonym">Diviner's sage</name>
    <dbReference type="NCBI Taxonomy" id="28513"/>
    <lineage>
        <taxon>Eukaryota</taxon>
        <taxon>Viridiplantae</taxon>
        <taxon>Streptophyta</taxon>
        <taxon>Embryophyta</taxon>
        <taxon>Tracheophyta</taxon>
        <taxon>Spermatophyta</taxon>
        <taxon>Magnoliopsida</taxon>
        <taxon>eudicotyledons</taxon>
        <taxon>Gunneridae</taxon>
        <taxon>Pentapetalae</taxon>
        <taxon>asterids</taxon>
        <taxon>lamiids</taxon>
        <taxon>Lamiales</taxon>
        <taxon>Lamiaceae</taxon>
        <taxon>Nepetoideae</taxon>
        <taxon>Mentheae</taxon>
        <taxon>Salviinae</taxon>
        <taxon>Salvia</taxon>
        <taxon>Salvia subgen. Calosphace</taxon>
    </lineage>
</organism>
<dbReference type="InterPro" id="IPR036047">
    <property type="entry name" value="F-box-like_dom_sf"/>
</dbReference>
<keyword evidence="3" id="KW-1185">Reference proteome</keyword>
<evidence type="ECO:0000259" key="1">
    <source>
        <dbReference type="SMART" id="SM00256"/>
    </source>
</evidence>
<dbReference type="Pfam" id="PF00646">
    <property type="entry name" value="F-box"/>
    <property type="match status" value="1"/>
</dbReference>
<dbReference type="Gene3D" id="3.80.10.10">
    <property type="entry name" value="Ribonuclease Inhibitor"/>
    <property type="match status" value="2"/>
</dbReference>
<dbReference type="SUPFAM" id="SSF81383">
    <property type="entry name" value="F-box domain"/>
    <property type="match status" value="1"/>
</dbReference>
<gene>
    <name evidence="2" type="ORF">AAHA92_06604</name>
</gene>
<dbReference type="SUPFAM" id="SSF52047">
    <property type="entry name" value="RNI-like"/>
    <property type="match status" value="1"/>
</dbReference>
<feature type="domain" description="F-box" evidence="1">
    <location>
        <begin position="5"/>
        <end position="45"/>
    </location>
</feature>
<evidence type="ECO:0000313" key="2">
    <source>
        <dbReference type="EMBL" id="KAL1564234.1"/>
    </source>
</evidence>
<dbReference type="EMBL" id="JBEAFC010000003">
    <property type="protein sequence ID" value="KAL1564234.1"/>
    <property type="molecule type" value="Genomic_DNA"/>
</dbReference>
<sequence>MDTLFCDELLQEIFLRLPPSSAAAVALVSRRWRRILRSSTTSLSLNFPPPYNATTITSFSTFLHQHPFLSSLSAAAAAEGCLGDHPFLLSVAAYCPNLRHIRLFSPPVSSLSLSNLSKSCLHLSSISVAVWRPLSFNWLPCFKSLRRLSLSIKNPLSESYDAELGSVKDSIFDVELGLESLSLSGISQRDYGVGYLWRNCKNVRKLELNSCESIGDYSSFSDFLRLASDLQELELRSCRSVANLLLFNLSENCVNLNSLLIYDGGSREGLLHFLKQSKCSLRNLDFRLPLDLDNSHMLAMSENFHFRGLMSLKLQSCCFVTGEGLRAVGRALRGALEERSLINCDIVEKEHGLLTTLGQDLKRLRRLDLSYNDMLVDKEVVTMLASCVCLVELRLRGCSRLSDAVADAMVRRCKQLQLVDIAYCCGIRVQGVELIVLNSPCLRRVEVEQNKLSEAAMARVADRFVEVVC</sequence>
<reference evidence="2 3" key="1">
    <citation type="submission" date="2024-06" db="EMBL/GenBank/DDBJ databases">
        <title>A chromosome level genome sequence of Diviner's sage (Salvia divinorum).</title>
        <authorList>
            <person name="Ford S.A."/>
            <person name="Ro D.-K."/>
            <person name="Ness R.W."/>
            <person name="Phillips M.A."/>
        </authorList>
    </citation>
    <scope>NUCLEOTIDE SEQUENCE [LARGE SCALE GENOMIC DNA]</scope>
    <source>
        <strain evidence="2">SAF-2024a</strain>
        <tissue evidence="2">Leaf</tissue>
    </source>
</reference>
<accession>A0ABD1I986</accession>
<dbReference type="PANTHER" id="PTHR13318">
    <property type="entry name" value="PARTNER OF PAIRED, ISOFORM B-RELATED"/>
    <property type="match status" value="1"/>
</dbReference>
<dbReference type="InterPro" id="IPR001810">
    <property type="entry name" value="F-box_dom"/>
</dbReference>